<proteinExistence type="predicted"/>
<organism evidence="1 2">
    <name type="scientific">Sumerlaea chitinivorans</name>
    <dbReference type="NCBI Taxonomy" id="2250252"/>
    <lineage>
        <taxon>Bacteria</taxon>
        <taxon>Candidatus Sumerlaeota</taxon>
        <taxon>Candidatus Sumerlaeia</taxon>
        <taxon>Candidatus Sumerlaeales</taxon>
        <taxon>Candidatus Sumerlaeaceae</taxon>
        <taxon>Candidatus Sumerlaea</taxon>
    </lineage>
</organism>
<reference evidence="1 2" key="1">
    <citation type="submission" date="2018-05" db="EMBL/GenBank/DDBJ databases">
        <title>A metagenomic window into the 2 km-deep terrestrial subsurface aquifer revealed taxonomically and functionally diverse microbial community comprising novel uncultured bacterial lineages.</title>
        <authorList>
            <person name="Kadnikov V.V."/>
            <person name="Mardanov A.V."/>
            <person name="Beletsky A.V."/>
            <person name="Banks D."/>
            <person name="Pimenov N.V."/>
            <person name="Frank Y.A."/>
            <person name="Karnachuk O.V."/>
            <person name="Ravin N.V."/>
        </authorList>
    </citation>
    <scope>NUCLEOTIDE SEQUENCE [LARGE SCALE GENOMIC DNA]</scope>
    <source>
        <strain evidence="1">BY</strain>
    </source>
</reference>
<protein>
    <submittedName>
        <fullName evidence="1">Uncharacterized protein</fullName>
    </submittedName>
</protein>
<dbReference type="AlphaFoldDB" id="A0A2Z4Y6Y5"/>
<evidence type="ECO:0000313" key="1">
    <source>
        <dbReference type="EMBL" id="AXA36766.1"/>
    </source>
</evidence>
<name>A0A2Z4Y6Y5_SUMC1</name>
<accession>A0A2Z4Y6Y5</accession>
<gene>
    <name evidence="1" type="ORF">BRCON_1989</name>
</gene>
<evidence type="ECO:0000313" key="2">
    <source>
        <dbReference type="Proteomes" id="UP000262583"/>
    </source>
</evidence>
<sequence>MERADQKSDKPIPISKKTLFEREITILRKLVAGGLPCLAGQGWRHKKKA</sequence>
<dbReference type="Proteomes" id="UP000262583">
    <property type="component" value="Chromosome"/>
</dbReference>
<dbReference type="KEGG" id="schv:BRCON_1989"/>
<dbReference type="EMBL" id="CP030759">
    <property type="protein sequence ID" value="AXA36766.1"/>
    <property type="molecule type" value="Genomic_DNA"/>
</dbReference>